<feature type="domain" description="S1 motif" evidence="17">
    <location>
        <begin position="148"/>
        <end position="217"/>
    </location>
</feature>
<dbReference type="NCBIfam" id="TIGR00116">
    <property type="entry name" value="tsf"/>
    <property type="match status" value="3"/>
</dbReference>
<evidence type="ECO:0000256" key="10">
    <source>
        <dbReference type="ARBA" id="ARBA00056139"/>
    </source>
</evidence>
<feature type="compositionally biased region" description="Polar residues" evidence="16">
    <location>
        <begin position="378"/>
        <end position="400"/>
    </location>
</feature>
<feature type="compositionally biased region" description="Basic and acidic residues" evidence="16">
    <location>
        <begin position="133"/>
        <end position="144"/>
    </location>
</feature>
<dbReference type="SUPFAM" id="SSF50249">
    <property type="entry name" value="Nucleic acid-binding proteins"/>
    <property type="match status" value="2"/>
</dbReference>
<dbReference type="OrthoDB" id="277235at2759"/>
<dbReference type="Pfam" id="PF00889">
    <property type="entry name" value="EF_TS"/>
    <property type="match status" value="2"/>
</dbReference>
<evidence type="ECO:0000256" key="1">
    <source>
        <dbReference type="ARBA" id="ARBA00004229"/>
    </source>
</evidence>
<evidence type="ECO:0000256" key="12">
    <source>
        <dbReference type="ARBA" id="ARBA00065253"/>
    </source>
</evidence>
<comment type="subcellular location">
    <subcellularLocation>
        <location evidence="14">Mitochondrion</location>
    </subcellularLocation>
    <subcellularLocation>
        <location evidence="1">Plastid</location>
        <location evidence="1">Chloroplast</location>
    </subcellularLocation>
</comment>
<accession>A0A200RC84</accession>
<feature type="compositionally biased region" description="Polar residues" evidence="16">
    <location>
        <begin position="465"/>
        <end position="474"/>
    </location>
</feature>
<evidence type="ECO:0000256" key="3">
    <source>
        <dbReference type="ARBA" id="ARBA00022528"/>
    </source>
</evidence>
<keyword evidence="8" id="KW-0809">Transit peptide</keyword>
<comment type="function">
    <text evidence="9 14 15">Associates with the EF-Tu.GDP complex and induces the exchange of GDP to GTP. It remains bound to the aminoacyl-tRNA.EF-Tu.GTP complex up to the GTP hydrolysis stage on the ribosome.</text>
</comment>
<evidence type="ECO:0000256" key="9">
    <source>
        <dbReference type="ARBA" id="ARBA00025453"/>
    </source>
</evidence>
<feature type="compositionally biased region" description="Basic and acidic residues" evidence="16">
    <location>
        <begin position="218"/>
        <end position="231"/>
    </location>
</feature>
<feature type="domain" description="S1 motif" evidence="17">
    <location>
        <begin position="262"/>
        <end position="331"/>
    </location>
</feature>
<organism evidence="18 19">
    <name type="scientific">Macleaya cordata</name>
    <name type="common">Five-seeded plume-poppy</name>
    <name type="synonym">Bocconia cordata</name>
    <dbReference type="NCBI Taxonomy" id="56857"/>
    <lineage>
        <taxon>Eukaryota</taxon>
        <taxon>Viridiplantae</taxon>
        <taxon>Streptophyta</taxon>
        <taxon>Embryophyta</taxon>
        <taxon>Tracheophyta</taxon>
        <taxon>Spermatophyta</taxon>
        <taxon>Magnoliopsida</taxon>
        <taxon>Ranunculales</taxon>
        <taxon>Papaveraceae</taxon>
        <taxon>Papaveroideae</taxon>
        <taxon>Macleaya</taxon>
    </lineage>
</organism>
<dbReference type="InterPro" id="IPR001816">
    <property type="entry name" value="Transl_elong_EFTs/EF1B"/>
</dbReference>
<dbReference type="InterPro" id="IPR018101">
    <property type="entry name" value="Transl_elong_Ts_CS"/>
</dbReference>
<dbReference type="SUPFAM" id="SSF54713">
    <property type="entry name" value="Elongation factor Ts (EF-Ts), dimerisation domain"/>
    <property type="match status" value="2"/>
</dbReference>
<reference evidence="18 19" key="1">
    <citation type="journal article" date="2017" name="Mol. Plant">
        <title>The Genome of Medicinal Plant Macleaya cordata Provides New Insights into Benzylisoquinoline Alkaloids Metabolism.</title>
        <authorList>
            <person name="Liu X."/>
            <person name="Liu Y."/>
            <person name="Huang P."/>
            <person name="Ma Y."/>
            <person name="Qing Z."/>
            <person name="Tang Q."/>
            <person name="Cao H."/>
            <person name="Cheng P."/>
            <person name="Zheng Y."/>
            <person name="Yuan Z."/>
            <person name="Zhou Y."/>
            <person name="Liu J."/>
            <person name="Tang Z."/>
            <person name="Zhuo Y."/>
            <person name="Zhang Y."/>
            <person name="Yu L."/>
            <person name="Huang J."/>
            <person name="Yang P."/>
            <person name="Peng Q."/>
            <person name="Zhang J."/>
            <person name="Jiang W."/>
            <person name="Zhang Z."/>
            <person name="Lin K."/>
            <person name="Ro D.K."/>
            <person name="Chen X."/>
            <person name="Xiong X."/>
            <person name="Shang Y."/>
            <person name="Huang S."/>
            <person name="Zeng J."/>
        </authorList>
    </citation>
    <scope>NUCLEOTIDE SEQUENCE [LARGE SCALE GENOMIC DNA]</scope>
    <source>
        <strain evidence="19">cv. BLH2017</strain>
        <tissue evidence="18">Root</tissue>
    </source>
</reference>
<name>A0A200RC84_MACCD</name>
<dbReference type="HAMAP" id="MF_00050">
    <property type="entry name" value="EF_Ts"/>
    <property type="match status" value="2"/>
</dbReference>
<dbReference type="GO" id="GO:0003746">
    <property type="term" value="F:translation elongation factor activity"/>
    <property type="evidence" value="ECO:0007669"/>
    <property type="project" value="UniProtKB-UniRule"/>
</dbReference>
<dbReference type="PANTHER" id="PTHR11741">
    <property type="entry name" value="ELONGATION FACTOR TS"/>
    <property type="match status" value="1"/>
</dbReference>
<keyword evidence="4" id="KW-0934">Plastid</keyword>
<dbReference type="STRING" id="56857.A0A200RC84"/>
<dbReference type="AlphaFoldDB" id="A0A200RC84"/>
<dbReference type="FunFam" id="1.10.286.20:FF:000001">
    <property type="entry name" value="Elongation factor Ts"/>
    <property type="match status" value="2"/>
</dbReference>
<keyword evidence="3" id="KW-0150">Chloroplast</keyword>
<dbReference type="PROSITE" id="PS01126">
    <property type="entry name" value="EF_TS_1"/>
    <property type="match status" value="2"/>
</dbReference>
<keyword evidence="19" id="KW-1185">Reference proteome</keyword>
<comment type="subunit">
    <text evidence="13">Component of the chloroplast ribosome 30S and 70S subunits, as well as polysomes.</text>
</comment>
<feature type="region of interest" description="Disordered" evidence="16">
    <location>
        <begin position="218"/>
        <end position="266"/>
    </location>
</feature>
<comment type="similarity">
    <text evidence="2 14 15">Belongs to the EF-Ts family.</text>
</comment>
<feature type="region of interest" description="Disordered" evidence="16">
    <location>
        <begin position="87"/>
        <end position="144"/>
    </location>
</feature>
<dbReference type="PANTHER" id="PTHR11741:SF10">
    <property type="entry name" value="POLYPROTEIN OF EF-TS, CHLOROPLASTIC"/>
    <property type="match status" value="1"/>
</dbReference>
<dbReference type="FunFam" id="1.10.8.10:FF:000001">
    <property type="entry name" value="Elongation factor Ts"/>
    <property type="match status" value="2"/>
</dbReference>
<evidence type="ECO:0000256" key="7">
    <source>
        <dbReference type="ARBA" id="ARBA00022917"/>
    </source>
</evidence>
<dbReference type="FunFam" id="2.40.50.140:FF:000051">
    <property type="entry name" value="RNA-binding transcriptional accessory protein"/>
    <property type="match status" value="1"/>
</dbReference>
<evidence type="ECO:0000256" key="5">
    <source>
        <dbReference type="ARBA" id="ARBA00022737"/>
    </source>
</evidence>
<proteinExistence type="inferred from homology"/>
<feature type="compositionally biased region" description="Polar residues" evidence="16">
    <location>
        <begin position="523"/>
        <end position="532"/>
    </location>
</feature>
<dbReference type="InterPro" id="IPR003029">
    <property type="entry name" value="S1_domain"/>
</dbReference>
<sequence length="1049" mass="113336">MTPVVPCSTSNVVLFPGTTFLSRNNNHLTRYNTLGKSSRQTVSSKRFLLPLSTSVRLFPNYRSGPAVQHGSRNHILAATGTDVAVEEPASATAAEDAGTSEVPSSSGENGETPSTAEAIVNPTSQSKRPRPMRKSDMPPVKNEELVPGATFTGKVRSIQPFGAFVDFGAFTDGLVHVSQLSDGFVKDVGNIVSVGQEVKVRLLEANTANGRISLTMREGDDISKLQQRKDTQASNSSDKPRTPRKNGKSNQNSQKSSKFVKGQDLEGTVKNTTRAGAFISLPEGEEGFLPTSEEIDEGFGNMMGGSSLQVGEEVSVRVLRISRGQVTLTMKKEENVGELDTKLSQGVVHAATNPFLLAFRKNKDIAAFLEEREKVPTPSETSAIPETSQEVEAGISQTETMPGAPEVQDQPASSDEGQVSVSSAVDDTIEDVKTSSEEVDNEVEASAATVDAPPTEIGSIEDNPENTVSNTSQDGDAADKTIEEEVSSTNLSPEGSVEEAPVPNGENDNINETEPAAEVGSDQILSSESVNNDEVVESQADSVVKDEVQTEAASTIENDVPSDTPGEVEKIEPIPENNGSANTTTQQADNPSPQESTAKATISPALVKQLREETGAGMMDCKNALTETGGDIVKAQEFLRKKGLASADKKASRATAEGRIGSYIHDSRIGILIEVNCETDFVSRGEIFKELVDDLAMQAAACPQVQYLVTDDVPTEIVNKEREIEMQKEDLLSKPEQIRSKIVEGRIRKRLEELALLEQPYIKNDKLVVKDWVKQTIATIGENIKVNRFVRYNLGEGLEKKSQDFAAEVAAQTSAKPSSAAPATVEPAVVEAKETVEKSPTVKVSAALVKQLREETGAGMMDCKKALAETEGDLEKAQEYLRKKGLSTADKKSSRIAAEGRIGSYIHDARIGVLIEVNCETDFVGRSEKFKELVDDLAMQVVACPQVQFVSVEDIPESIVSKEKAIEMQREDLQSKPENIRERIVEGRISKRLGELALLEQPFIKNDSVLVKDLVKQTVAALGENIKVRRFVRFTLGESTDNVKAATEA</sequence>
<gene>
    <name evidence="14" type="primary">EFTS</name>
    <name evidence="18" type="ORF">BVC80_157g95</name>
</gene>
<evidence type="ECO:0000256" key="8">
    <source>
        <dbReference type="ARBA" id="ARBA00022946"/>
    </source>
</evidence>
<evidence type="ECO:0000256" key="2">
    <source>
        <dbReference type="ARBA" id="ARBA00005532"/>
    </source>
</evidence>
<evidence type="ECO:0000256" key="4">
    <source>
        <dbReference type="ARBA" id="ARBA00022640"/>
    </source>
</evidence>
<feature type="compositionally biased region" description="Polar residues" evidence="16">
    <location>
        <begin position="577"/>
        <end position="600"/>
    </location>
</feature>
<keyword evidence="14" id="KW-0496">Mitochondrion</keyword>
<comment type="function">
    <text evidence="10">Binds to psbD and psbA 5'-untranslated regions (UTRs) in vitro.</text>
</comment>
<evidence type="ECO:0000313" key="19">
    <source>
        <dbReference type="Proteomes" id="UP000195402"/>
    </source>
</evidence>
<dbReference type="SUPFAM" id="SSF46934">
    <property type="entry name" value="UBA-like"/>
    <property type="match status" value="2"/>
</dbReference>
<dbReference type="GO" id="GO:0009507">
    <property type="term" value="C:chloroplast"/>
    <property type="evidence" value="ECO:0007669"/>
    <property type="project" value="UniProtKB-SubCell"/>
</dbReference>
<dbReference type="CDD" id="cd14275">
    <property type="entry name" value="UBA_EF-Ts"/>
    <property type="match status" value="2"/>
</dbReference>
<dbReference type="FunFam" id="2.40.50.140:FF:000250">
    <property type="entry name" value="Elongation factor Ts, mitochondrial"/>
    <property type="match status" value="1"/>
</dbReference>
<evidence type="ECO:0000259" key="17">
    <source>
        <dbReference type="PROSITE" id="PS50126"/>
    </source>
</evidence>
<evidence type="ECO:0000256" key="16">
    <source>
        <dbReference type="SAM" id="MobiDB-lite"/>
    </source>
</evidence>
<dbReference type="InterPro" id="IPR036402">
    <property type="entry name" value="EF-Ts_dimer_sf"/>
</dbReference>
<evidence type="ECO:0000256" key="11">
    <source>
        <dbReference type="ARBA" id="ARBA00063456"/>
    </source>
</evidence>
<dbReference type="GO" id="GO:0070125">
    <property type="term" value="P:mitochondrial translational elongation"/>
    <property type="evidence" value="ECO:0007669"/>
    <property type="project" value="TreeGrafter"/>
</dbReference>
<dbReference type="InterPro" id="IPR012340">
    <property type="entry name" value="NA-bd_OB-fold"/>
</dbReference>
<protein>
    <recommendedName>
        <fullName evidence="14">Elongation factor Ts, mitochondrial</fullName>
        <shortName evidence="14">EF-Ts</shortName>
        <shortName evidence="14">EF-TsMt</shortName>
    </recommendedName>
</protein>
<dbReference type="Gene3D" id="3.30.479.20">
    <property type="entry name" value="Elongation factor Ts, dimerisation domain"/>
    <property type="match status" value="2"/>
</dbReference>
<evidence type="ECO:0000256" key="6">
    <source>
        <dbReference type="ARBA" id="ARBA00022768"/>
    </source>
</evidence>
<feature type="compositionally biased region" description="Polar residues" evidence="16">
    <location>
        <begin position="410"/>
        <end position="425"/>
    </location>
</feature>
<dbReference type="InterPro" id="IPR009060">
    <property type="entry name" value="UBA-like_sf"/>
</dbReference>
<evidence type="ECO:0000256" key="13">
    <source>
        <dbReference type="ARBA" id="ARBA00065880"/>
    </source>
</evidence>
<feature type="compositionally biased region" description="Polar residues" evidence="16">
    <location>
        <begin position="101"/>
        <end position="126"/>
    </location>
</feature>
<dbReference type="Pfam" id="PF00575">
    <property type="entry name" value="S1"/>
    <property type="match status" value="2"/>
</dbReference>
<keyword evidence="6 14" id="KW-0251">Elongation factor</keyword>
<dbReference type="EMBL" id="MVGT01000143">
    <property type="protein sequence ID" value="OVA20293.1"/>
    <property type="molecule type" value="Genomic_DNA"/>
</dbReference>
<dbReference type="InterPro" id="IPR014039">
    <property type="entry name" value="Transl_elong_EFTs/EF1B_dimer"/>
</dbReference>
<dbReference type="Gene3D" id="1.10.8.10">
    <property type="entry name" value="DNA helicase RuvA subunit, C-terminal domain"/>
    <property type="match status" value="2"/>
</dbReference>
<comment type="subunit">
    <text evidence="12">Component of the chloroplast ribosome 70S subunit, and at low levels, present in polysomes.</text>
</comment>
<feature type="compositionally biased region" description="Low complexity" evidence="16">
    <location>
        <begin position="248"/>
        <end position="257"/>
    </location>
</feature>
<dbReference type="PROSITE" id="PS01127">
    <property type="entry name" value="EF_TS_2"/>
    <property type="match status" value="1"/>
</dbReference>
<comment type="subunit">
    <text evidence="11">Associates transiently with chloroplast polysomes.</text>
</comment>
<dbReference type="Gene3D" id="1.10.286.20">
    <property type="match status" value="2"/>
</dbReference>
<dbReference type="PROSITE" id="PS50126">
    <property type="entry name" value="S1"/>
    <property type="match status" value="2"/>
</dbReference>
<feature type="region of interest" description="Disordered" evidence="16">
    <location>
        <begin position="371"/>
        <end position="604"/>
    </location>
</feature>
<dbReference type="InParanoid" id="A0A200RC84"/>
<dbReference type="SMART" id="SM00316">
    <property type="entry name" value="S1"/>
    <property type="match status" value="2"/>
</dbReference>
<dbReference type="FunCoup" id="A0A200RC84">
    <property type="interactions" value="1481"/>
</dbReference>
<evidence type="ECO:0000256" key="14">
    <source>
        <dbReference type="HAMAP-Rule" id="MF_03135"/>
    </source>
</evidence>
<keyword evidence="5" id="KW-0677">Repeat</keyword>
<keyword evidence="7 14" id="KW-0648">Protein biosynthesis</keyword>
<dbReference type="GO" id="GO:0003729">
    <property type="term" value="F:mRNA binding"/>
    <property type="evidence" value="ECO:0007669"/>
    <property type="project" value="UniProtKB-ARBA"/>
</dbReference>
<dbReference type="OMA" id="MQVAAYP"/>
<dbReference type="GO" id="GO:0005739">
    <property type="term" value="C:mitochondrion"/>
    <property type="evidence" value="ECO:0007669"/>
    <property type="project" value="UniProtKB-SubCell"/>
</dbReference>
<dbReference type="Proteomes" id="UP000195402">
    <property type="component" value="Unassembled WGS sequence"/>
</dbReference>
<dbReference type="Gene3D" id="2.40.50.140">
    <property type="entry name" value="Nucleic acid-binding proteins"/>
    <property type="match status" value="2"/>
</dbReference>
<evidence type="ECO:0000256" key="15">
    <source>
        <dbReference type="RuleBase" id="RU000642"/>
    </source>
</evidence>
<comment type="caution">
    <text evidence="18">The sequence shown here is derived from an EMBL/GenBank/DDBJ whole genome shotgun (WGS) entry which is preliminary data.</text>
</comment>
<evidence type="ECO:0000313" key="18">
    <source>
        <dbReference type="EMBL" id="OVA20293.1"/>
    </source>
</evidence>